<comment type="subcellular location">
    <subcellularLocation>
        <location evidence="1">Nucleus</location>
        <location evidence="1">Nucleolus</location>
    </subcellularLocation>
</comment>
<gene>
    <name evidence="11" type="ORF">scyTo_0001286</name>
</gene>
<evidence type="ECO:0000256" key="9">
    <source>
        <dbReference type="SAM" id="MobiDB-lite"/>
    </source>
</evidence>
<organism evidence="11 12">
    <name type="scientific">Scyliorhinus torazame</name>
    <name type="common">Cloudy catshark</name>
    <name type="synonym">Catulus torazame</name>
    <dbReference type="NCBI Taxonomy" id="75743"/>
    <lineage>
        <taxon>Eukaryota</taxon>
        <taxon>Metazoa</taxon>
        <taxon>Chordata</taxon>
        <taxon>Craniata</taxon>
        <taxon>Vertebrata</taxon>
        <taxon>Chondrichthyes</taxon>
        <taxon>Elasmobranchii</taxon>
        <taxon>Galeomorphii</taxon>
        <taxon>Galeoidea</taxon>
        <taxon>Carcharhiniformes</taxon>
        <taxon>Scyliorhinidae</taxon>
        <taxon>Scyliorhinus</taxon>
    </lineage>
</organism>
<evidence type="ECO:0000259" key="10">
    <source>
        <dbReference type="PROSITE" id="PS50102"/>
    </source>
</evidence>
<feature type="compositionally biased region" description="Basic and acidic residues" evidence="9">
    <location>
        <begin position="257"/>
        <end position="266"/>
    </location>
</feature>
<dbReference type="GO" id="GO:0005730">
    <property type="term" value="C:nucleolus"/>
    <property type="evidence" value="ECO:0007669"/>
    <property type="project" value="UniProtKB-SubCell"/>
</dbReference>
<evidence type="ECO:0000256" key="3">
    <source>
        <dbReference type="ARBA" id="ARBA00022884"/>
    </source>
</evidence>
<dbReference type="PROSITE" id="PS50102">
    <property type="entry name" value="RRM"/>
    <property type="match status" value="1"/>
</dbReference>
<dbReference type="Proteomes" id="UP000288216">
    <property type="component" value="Unassembled WGS sequence"/>
</dbReference>
<evidence type="ECO:0000256" key="6">
    <source>
        <dbReference type="ARBA" id="ARBA00065066"/>
    </source>
</evidence>
<protein>
    <recommendedName>
        <fullName evidence="7">Nucleolar protein 8</fullName>
    </recommendedName>
</protein>
<evidence type="ECO:0000313" key="11">
    <source>
        <dbReference type="EMBL" id="GCB70447.1"/>
    </source>
</evidence>
<dbReference type="AlphaFoldDB" id="A0A401PBE4"/>
<evidence type="ECO:0000256" key="7">
    <source>
        <dbReference type="ARBA" id="ARBA00068539"/>
    </source>
</evidence>
<dbReference type="InterPro" id="IPR000504">
    <property type="entry name" value="RRM_dom"/>
</dbReference>
<dbReference type="EMBL" id="BFAA01000280">
    <property type="protein sequence ID" value="GCB70447.1"/>
    <property type="molecule type" value="Genomic_DNA"/>
</dbReference>
<feature type="region of interest" description="Disordered" evidence="9">
    <location>
        <begin position="563"/>
        <end position="583"/>
    </location>
</feature>
<feature type="compositionally biased region" description="Basic and acidic residues" evidence="9">
    <location>
        <begin position="447"/>
        <end position="457"/>
    </location>
</feature>
<evidence type="ECO:0000256" key="2">
    <source>
        <dbReference type="ARBA" id="ARBA00022553"/>
    </source>
</evidence>
<feature type="compositionally biased region" description="Low complexity" evidence="9">
    <location>
        <begin position="235"/>
        <end position="252"/>
    </location>
</feature>
<evidence type="ECO:0000256" key="4">
    <source>
        <dbReference type="ARBA" id="ARBA00023242"/>
    </source>
</evidence>
<dbReference type="OMA" id="NWQKLHG"/>
<dbReference type="SUPFAM" id="SSF54928">
    <property type="entry name" value="RNA-binding domain, RBD"/>
    <property type="match status" value="1"/>
</dbReference>
<comment type="caution">
    <text evidence="11">The sequence shown here is derived from an EMBL/GenBank/DDBJ whole genome shotgun (WGS) entry which is preliminary data.</text>
</comment>
<dbReference type="InterPro" id="IPR012677">
    <property type="entry name" value="Nucleotide-bd_a/b_plait_sf"/>
</dbReference>
<feature type="region of interest" description="Disordered" evidence="9">
    <location>
        <begin position="209"/>
        <end position="266"/>
    </location>
</feature>
<feature type="compositionally biased region" description="Acidic residues" evidence="9">
    <location>
        <begin position="434"/>
        <end position="446"/>
    </location>
</feature>
<feature type="region of interest" description="Disordered" evidence="9">
    <location>
        <begin position="428"/>
        <end position="458"/>
    </location>
</feature>
<keyword evidence="2" id="KW-0597">Phosphoprotein</keyword>
<keyword evidence="4" id="KW-0539">Nucleus</keyword>
<keyword evidence="3 8" id="KW-0694">RNA-binding</keyword>
<feature type="region of interest" description="Disordered" evidence="9">
    <location>
        <begin position="393"/>
        <end position="415"/>
    </location>
</feature>
<sequence>METTKSLKRLFIGGLHHTVSESEIKERFGTFGAVTDVDIVFKKDSEGNPVKTFGYVNISASETELKRCMSILNKSKWKGETLQIEFAKECFLHKLAQERQDADKNKHKPQVDGIAKVVESLKKAGVENFKIRSAVPGTEVPEHTDWIVSKFGRVLPILHLRQKDQKKILKYDPSKYCHNIKKLDHLSNWEIKTPVANLTWYLEEQDDEMSKKRRGDFPAPTQPVKRKKLLVNKYNMENSSDSDSNSEQNEMSTTPVEHNDKRTSNKDELISATRNKFTLSKSTCADSMNQNFGRQATVASSKSNTWSKAQVAYSDSEELELIIAKDKSKIKELSQTDEKPKDMPLEVRQKETEMQKKLIQGALSNLDSQKPDKGKHVIFDFEEQNENKALFEDIRGSSKTKDENLSAEAGEENKEKWHVAKAFESRTVGKLFDSEEEDNEGDSDEDHDGRFKIKPQFEGKAGQKLLSLQSRFGTDERFRMDERFLESEEENAEESVAVKSQYSEDEELAEEKRRAMNILNRVIPVSDGKTEIRREQAKFKNFRDASALHYDPTREDHTVFENKVEEAKKESKAESRKRREEAEKLPEVSKEIYHDVNMGLKEMFSSTAKEKKVVWDTEDDSQHPKILEADWSMDNKHEVTLLEKKVNLFFFFKDDQRLKDGPELFCRSINLQDERSNWEEKRTLLIEEYRKKHKEAKRKINAKR</sequence>
<feature type="region of interest" description="Disordered" evidence="9">
    <location>
        <begin position="485"/>
        <end position="505"/>
    </location>
</feature>
<dbReference type="PANTHER" id="PTHR48029:SF1">
    <property type="entry name" value="NUCLEOLAR PROTEIN 8"/>
    <property type="match status" value="1"/>
</dbReference>
<dbReference type="GO" id="GO:1902570">
    <property type="term" value="P:protein localization to nucleolus"/>
    <property type="evidence" value="ECO:0007669"/>
    <property type="project" value="TreeGrafter"/>
</dbReference>
<proteinExistence type="predicted"/>
<dbReference type="SMART" id="SM00360">
    <property type="entry name" value="RRM"/>
    <property type="match status" value="1"/>
</dbReference>
<accession>A0A401PBE4</accession>
<evidence type="ECO:0000256" key="1">
    <source>
        <dbReference type="ARBA" id="ARBA00004604"/>
    </source>
</evidence>
<dbReference type="PANTHER" id="PTHR48029">
    <property type="entry name" value="NUCLEOLAR PROTEIN 8"/>
    <property type="match status" value="1"/>
</dbReference>
<dbReference type="InterPro" id="IPR035979">
    <property type="entry name" value="RBD_domain_sf"/>
</dbReference>
<comment type="subunit">
    <text evidence="6">Interacts with the GTP form of RRAGA, RRAGC and RRAGD. Interacts with NIP7. Interacts with DDX18; the interaction is RNA-dependent. Interacts with DDX47; the interaction is RNA-dependent.</text>
</comment>
<dbReference type="FunFam" id="3.30.70.330:FF:000346">
    <property type="entry name" value="Nucleolar protein 8"/>
    <property type="match status" value="1"/>
</dbReference>
<dbReference type="InterPro" id="IPR034138">
    <property type="entry name" value="NOP8_RRM"/>
</dbReference>
<dbReference type="OrthoDB" id="21643at2759"/>
<dbReference type="CDD" id="cd12226">
    <property type="entry name" value="RRM_NOL8"/>
    <property type="match status" value="1"/>
</dbReference>
<evidence type="ECO:0000256" key="5">
    <source>
        <dbReference type="ARBA" id="ARBA00054821"/>
    </source>
</evidence>
<keyword evidence="12" id="KW-1185">Reference proteome</keyword>
<dbReference type="GO" id="GO:0003723">
    <property type="term" value="F:RNA binding"/>
    <property type="evidence" value="ECO:0007669"/>
    <property type="project" value="UniProtKB-UniRule"/>
</dbReference>
<dbReference type="STRING" id="75743.A0A401PBE4"/>
<dbReference type="Gene3D" id="3.30.70.330">
    <property type="match status" value="1"/>
</dbReference>
<name>A0A401PBE4_SCYTO</name>
<feature type="compositionally biased region" description="Basic and acidic residues" evidence="9">
    <location>
        <begin position="393"/>
        <end position="404"/>
    </location>
</feature>
<dbReference type="Pfam" id="PF00076">
    <property type="entry name" value="RRM_1"/>
    <property type="match status" value="1"/>
</dbReference>
<comment type="function">
    <text evidence="5">Plays an essential role in the survival of diffuse-type gastric cancer cells. Acts as a nucleolar anchoring protein for DDX47. May be involved in regulation of gene expression at the post-transcriptional level or in ribosome biogenesis in cancer cells.</text>
</comment>
<feature type="domain" description="RRM" evidence="10">
    <location>
        <begin position="8"/>
        <end position="89"/>
    </location>
</feature>
<reference evidence="11 12" key="1">
    <citation type="journal article" date="2018" name="Nat. Ecol. Evol.">
        <title>Shark genomes provide insights into elasmobranch evolution and the origin of vertebrates.</title>
        <authorList>
            <person name="Hara Y"/>
            <person name="Yamaguchi K"/>
            <person name="Onimaru K"/>
            <person name="Kadota M"/>
            <person name="Koyanagi M"/>
            <person name="Keeley SD"/>
            <person name="Tatsumi K"/>
            <person name="Tanaka K"/>
            <person name="Motone F"/>
            <person name="Kageyama Y"/>
            <person name="Nozu R"/>
            <person name="Adachi N"/>
            <person name="Nishimura O"/>
            <person name="Nakagawa R"/>
            <person name="Tanegashima C"/>
            <person name="Kiyatake I"/>
            <person name="Matsumoto R"/>
            <person name="Murakumo K"/>
            <person name="Nishida K"/>
            <person name="Terakita A"/>
            <person name="Kuratani S"/>
            <person name="Sato K"/>
            <person name="Hyodo S Kuraku.S."/>
        </authorList>
    </citation>
    <scope>NUCLEOTIDE SEQUENCE [LARGE SCALE GENOMIC DNA]</scope>
</reference>
<evidence type="ECO:0000313" key="12">
    <source>
        <dbReference type="Proteomes" id="UP000288216"/>
    </source>
</evidence>
<evidence type="ECO:0000256" key="8">
    <source>
        <dbReference type="PROSITE-ProRule" id="PRU00176"/>
    </source>
</evidence>